<proteinExistence type="predicted"/>
<evidence type="ECO:0000313" key="2">
    <source>
        <dbReference type="Proteomes" id="UP000829398"/>
    </source>
</evidence>
<organism evidence="1 2">
    <name type="scientific">Citrus sinensis</name>
    <name type="common">Sweet orange</name>
    <name type="synonym">Citrus aurantium var. sinensis</name>
    <dbReference type="NCBI Taxonomy" id="2711"/>
    <lineage>
        <taxon>Eukaryota</taxon>
        <taxon>Viridiplantae</taxon>
        <taxon>Streptophyta</taxon>
        <taxon>Embryophyta</taxon>
        <taxon>Tracheophyta</taxon>
        <taxon>Spermatophyta</taxon>
        <taxon>Magnoliopsida</taxon>
        <taxon>eudicotyledons</taxon>
        <taxon>Gunneridae</taxon>
        <taxon>Pentapetalae</taxon>
        <taxon>rosids</taxon>
        <taxon>malvids</taxon>
        <taxon>Sapindales</taxon>
        <taxon>Rutaceae</taxon>
        <taxon>Aurantioideae</taxon>
        <taxon>Citrus</taxon>
    </lineage>
</organism>
<keyword evidence="2" id="KW-1185">Reference proteome</keyword>
<gene>
    <name evidence="1" type="ORF">KPL71_016037</name>
</gene>
<dbReference type="Proteomes" id="UP000829398">
    <property type="component" value="Chromosome 5"/>
</dbReference>
<comment type="caution">
    <text evidence="1">The sequence shown here is derived from an EMBL/GenBank/DDBJ whole genome shotgun (WGS) entry which is preliminary data.</text>
</comment>
<name>A0ACB8KPC0_CITSI</name>
<reference evidence="2" key="1">
    <citation type="journal article" date="2023" name="Hortic. Res.">
        <title>A chromosome-level phased genome enabling allele-level studies in sweet orange: a case study on citrus Huanglongbing tolerance.</title>
        <authorList>
            <person name="Wu B."/>
            <person name="Yu Q."/>
            <person name="Deng Z."/>
            <person name="Duan Y."/>
            <person name="Luo F."/>
            <person name="Gmitter F. Jr."/>
        </authorList>
    </citation>
    <scope>NUCLEOTIDE SEQUENCE [LARGE SCALE GENOMIC DNA]</scope>
    <source>
        <strain evidence="2">cv. Valencia</strain>
    </source>
</reference>
<sequence>MVSKSTEWSQAKKSGDAGTPPMATNPPGGPPSGQPPGPPPGPNDHRITRAGNASAIPQKGSEVNLTLGGIDLNNSGSVVVKADKKLLTVLFPDGRDGRAFTLKAESLEDLYDWKTALENALAQAPSTGSATGQNGILKNDKAEAANGSVEQLKEKPVKFPVIGRPILLALEDVDGTPSFLEKAIRFIEEHVETKTTGVQVEGILRQAAYVDDVHRRIREFEQGKTEFSPEEDAHIIADCVKYVIRELPSSPVPASCCNALLEARRTDRGSRVSAMRTAILETFPEPNRKLLQRILMMMQTVASSKNQNRMSTSAVAACMAPLLLRPLLAGECEIETDFNVGGDGSAQLLQAAAAANHAQAIVITLLEEYDKIFGEGSASPEELYSESELSGSGTEEATDDDESYEDDDQDGATPESDAYTDDDLDNASSRSCSESGESGDSVVYKDKKNIAPFLYYVLKMQDVGVGSKSPERNDNSEINQNPSSTSHEKALPQNEDVKDSKNIQNQSENNSSRQVNESAELLVDVSSGTSSEFKLNCQSPKSCLEKSSPVSNESVYGSKRPTVWGRTAARKNLSMESIDGPSDNEVEIQRLEDTKSDLQRKIADEVKGNEILEASLESRKKALHERRLALENDVARLKDQLQKERDKRTAMEAGLGEFKGSFPIPDTIDEKTKVDLGEIAQAETDIINLKQKAKDLRVQLSEQLEKNDGFVGDSSNQLHQTSTKLKDKQRDNEAAAERLRIKEVNKDGAAESDNEKKRESLSFPNKLPPQNQQVDSMHTVTSRSTAPINSRKSGTRSEVGFTEFEYLVSLVEGSNPTSFALTKLTTRLNFLKERRSQIANELMDKSRGSSQGSEPQQSLQNQEKSQASEIQSVPQSEKGRECESSQSIQNLDKGIGKEGQSVQDSEKFRKSNIYSTHTEDGGQRPETSCLDRGKSEGHMSYESDKSQRLDGQSHNMPTRTFSR</sequence>
<protein>
    <submittedName>
        <fullName evidence="1">Rho GTPase-activating protein REN1</fullName>
    </submittedName>
</protein>
<evidence type="ECO:0000313" key="1">
    <source>
        <dbReference type="EMBL" id="KAH9756305.1"/>
    </source>
</evidence>
<accession>A0ACB8KPC0</accession>
<dbReference type="EMBL" id="CM039174">
    <property type="protein sequence ID" value="KAH9756305.1"/>
    <property type="molecule type" value="Genomic_DNA"/>
</dbReference>